<evidence type="ECO:0000313" key="4">
    <source>
        <dbReference type="EMBL" id="RKF63663.1"/>
    </source>
</evidence>
<accession>A0A420I1U7</accession>
<dbReference type="PANTHER" id="PTHR11875">
    <property type="entry name" value="TESTIS-SPECIFIC Y-ENCODED PROTEIN"/>
    <property type="match status" value="1"/>
</dbReference>
<dbReference type="FunFam" id="1.20.5.1500:FF:000004">
    <property type="entry name" value="Nucleosome assembly protein Nap1"/>
    <property type="match status" value="1"/>
</dbReference>
<evidence type="ECO:0000256" key="1">
    <source>
        <dbReference type="ARBA" id="ARBA00009947"/>
    </source>
</evidence>
<dbReference type="AlphaFoldDB" id="A0A420I1U7"/>
<evidence type="ECO:0000256" key="2">
    <source>
        <dbReference type="RuleBase" id="RU003876"/>
    </source>
</evidence>
<sequence>MSEIPKKNSTATAPTPQNTPANNAPISSRAQQPAVSTIKEEETASIFAQNPKLVQMIQGRLGSLVGRSSGYIESLPTDVRRRVAGLKGVQKHHSKLEAEFQEEVLELEKKYFAKFTPLYVKRFQIVNGNSEPSEEEVSAGQNEDEKKEDKEKDEGASSSSEVKGIPEFWLSAMKNQISLAEMITERDEAVLKDLTDIRMEYLEKPGFRLIFEFAENEFFNNKILTKTYFYQNENGYGGDFIYDHAEGDKIDWKSDKDLTVRVENKKQRNKNTKETRVVKKTVPTESFFNFFSPPKVPSEDEDVDAATDIEERLELDYQLGEDIKEKLIPRAIDWFTGEALQFEEFEDDVEEGDFEDEDDDGDEDLNDEDEEESDDEDDTSKPKQEAAECKQS</sequence>
<dbReference type="Gene3D" id="1.20.5.1500">
    <property type="match status" value="1"/>
</dbReference>
<evidence type="ECO:0000256" key="3">
    <source>
        <dbReference type="SAM" id="MobiDB-lite"/>
    </source>
</evidence>
<gene>
    <name evidence="4" type="ORF">GcC1_137010</name>
</gene>
<dbReference type="FunFam" id="3.30.1120.90:FF:000003">
    <property type="entry name" value="Nucleosome assembly protein"/>
    <property type="match status" value="1"/>
</dbReference>
<reference evidence="4 5" key="1">
    <citation type="journal article" date="2018" name="BMC Genomics">
        <title>Comparative genome analyses reveal sequence features reflecting distinct modes of host-adaptation between dicot and monocot powdery mildew.</title>
        <authorList>
            <person name="Wu Y."/>
            <person name="Ma X."/>
            <person name="Pan Z."/>
            <person name="Kale S.D."/>
            <person name="Song Y."/>
            <person name="King H."/>
            <person name="Zhang Q."/>
            <person name="Presley C."/>
            <person name="Deng X."/>
            <person name="Wei C.I."/>
            <person name="Xiao S."/>
        </authorList>
    </citation>
    <scope>NUCLEOTIDE SEQUENCE [LARGE SCALE GENOMIC DNA]</scope>
    <source>
        <strain evidence="4">UCSC1</strain>
    </source>
</reference>
<protein>
    <submittedName>
        <fullName evidence="4">Putative nucleosome assembly protein</fullName>
    </submittedName>
</protein>
<feature type="compositionally biased region" description="Acidic residues" evidence="3">
    <location>
        <begin position="344"/>
        <end position="378"/>
    </location>
</feature>
<dbReference type="GO" id="GO:0006334">
    <property type="term" value="P:nucleosome assembly"/>
    <property type="evidence" value="ECO:0007669"/>
    <property type="project" value="InterPro"/>
</dbReference>
<feature type="region of interest" description="Disordered" evidence="3">
    <location>
        <begin position="344"/>
        <end position="392"/>
    </location>
</feature>
<feature type="compositionally biased region" description="Low complexity" evidence="3">
    <location>
        <begin position="8"/>
        <end position="25"/>
    </location>
</feature>
<feature type="region of interest" description="Disordered" evidence="3">
    <location>
        <begin position="1"/>
        <end position="38"/>
    </location>
</feature>
<dbReference type="InterPro" id="IPR002164">
    <property type="entry name" value="NAP_family"/>
</dbReference>
<proteinExistence type="inferred from homology"/>
<dbReference type="InterPro" id="IPR037231">
    <property type="entry name" value="NAP-like_sf"/>
</dbReference>
<dbReference type="Proteomes" id="UP000285405">
    <property type="component" value="Unassembled WGS sequence"/>
</dbReference>
<dbReference type="SUPFAM" id="SSF143113">
    <property type="entry name" value="NAP-like"/>
    <property type="match status" value="1"/>
</dbReference>
<feature type="compositionally biased region" description="Polar residues" evidence="3">
    <location>
        <begin position="26"/>
        <end position="35"/>
    </location>
</feature>
<dbReference type="GO" id="GO:0005634">
    <property type="term" value="C:nucleus"/>
    <property type="evidence" value="ECO:0007669"/>
    <property type="project" value="InterPro"/>
</dbReference>
<feature type="compositionally biased region" description="Basic and acidic residues" evidence="3">
    <location>
        <begin position="379"/>
        <end position="392"/>
    </location>
</feature>
<dbReference type="Pfam" id="PF00956">
    <property type="entry name" value="NAP"/>
    <property type="match status" value="1"/>
</dbReference>
<feature type="region of interest" description="Disordered" evidence="3">
    <location>
        <begin position="130"/>
        <end position="162"/>
    </location>
</feature>
<dbReference type="EMBL" id="MCBR01013773">
    <property type="protein sequence ID" value="RKF63663.1"/>
    <property type="molecule type" value="Genomic_DNA"/>
</dbReference>
<comment type="caution">
    <text evidence="4">The sequence shown here is derived from an EMBL/GenBank/DDBJ whole genome shotgun (WGS) entry which is preliminary data.</text>
</comment>
<name>A0A420I1U7_9PEZI</name>
<organism evidence="4 5">
    <name type="scientific">Golovinomyces cichoracearum</name>
    <dbReference type="NCBI Taxonomy" id="62708"/>
    <lineage>
        <taxon>Eukaryota</taxon>
        <taxon>Fungi</taxon>
        <taxon>Dikarya</taxon>
        <taxon>Ascomycota</taxon>
        <taxon>Pezizomycotina</taxon>
        <taxon>Leotiomycetes</taxon>
        <taxon>Erysiphales</taxon>
        <taxon>Erysiphaceae</taxon>
        <taxon>Golovinomyces</taxon>
    </lineage>
</organism>
<dbReference type="Gene3D" id="3.30.1120.90">
    <property type="entry name" value="Nucleosome assembly protein"/>
    <property type="match status" value="1"/>
</dbReference>
<feature type="compositionally biased region" description="Basic and acidic residues" evidence="3">
    <location>
        <begin position="143"/>
        <end position="155"/>
    </location>
</feature>
<comment type="similarity">
    <text evidence="1 2">Belongs to the nucleosome assembly protein (NAP) family.</text>
</comment>
<dbReference type="OrthoDB" id="27325at2759"/>
<evidence type="ECO:0000313" key="5">
    <source>
        <dbReference type="Proteomes" id="UP000285405"/>
    </source>
</evidence>